<evidence type="ECO:0000313" key="7">
    <source>
        <dbReference type="RefSeq" id="XP_025834034.1"/>
    </source>
</evidence>
<organism evidence="3 4">
    <name type="scientific">Agrilus planipennis</name>
    <name type="common">Emerald ash borer</name>
    <name type="synonym">Agrilus marcopoli</name>
    <dbReference type="NCBI Taxonomy" id="224129"/>
    <lineage>
        <taxon>Eukaryota</taxon>
        <taxon>Metazoa</taxon>
        <taxon>Ecdysozoa</taxon>
        <taxon>Arthropoda</taxon>
        <taxon>Hexapoda</taxon>
        <taxon>Insecta</taxon>
        <taxon>Pterygota</taxon>
        <taxon>Neoptera</taxon>
        <taxon>Endopterygota</taxon>
        <taxon>Coleoptera</taxon>
        <taxon>Polyphaga</taxon>
        <taxon>Elateriformia</taxon>
        <taxon>Buprestoidea</taxon>
        <taxon>Buprestidae</taxon>
        <taxon>Agrilinae</taxon>
        <taxon>Agrilus</taxon>
    </lineage>
</organism>
<sequence>MPKIKISHIVSFSSEDPVHCANNLLSSDPSMKWKCLNPGEKSASVVLQLEKACVISSIDIGNEHSAYVEILGGRSSSNDTYKILLVMSTFMTPLESKQSHNINKVRMFTKDQLQDPERNEKWDRIKIVCTQPFNRHVQYGLSFITLNAPEENENSVGNTKIGKFLIRPDSPDNINAGSLFAKKKEVGDVLPLTGAAAIRQASNLAFNGTPPAKQKIIEAPLTYKNKPSTSNVSDSELIQKERNRDEILYNKDDEGPNKKIDKLIEQKNKESEEKKQQQEYNKKQIQIKVNKDANKGASVVSEKDNKKTKKDHLDSPSTSAQAFQETKRKANNGFNMTPNKRVKQNVKKKPFHKLLEGVVLVISGIQHPERGKIRAKAMEMGSKYKPDWDVTCTHLV</sequence>
<feature type="compositionally biased region" description="Basic and acidic residues" evidence="1">
    <location>
        <begin position="237"/>
        <end position="282"/>
    </location>
</feature>
<dbReference type="InterPro" id="IPR036420">
    <property type="entry name" value="BRCT_dom_sf"/>
</dbReference>
<evidence type="ECO:0000259" key="2">
    <source>
        <dbReference type="PROSITE" id="PS50172"/>
    </source>
</evidence>
<dbReference type="CTD" id="7515"/>
<dbReference type="GO" id="GO:0000012">
    <property type="term" value="P:single strand break repair"/>
    <property type="evidence" value="ECO:0007669"/>
    <property type="project" value="InterPro"/>
</dbReference>
<dbReference type="Gene3D" id="2.60.120.260">
    <property type="entry name" value="Galactose-binding domain-like"/>
    <property type="match status" value="1"/>
</dbReference>
<feature type="region of interest" description="Disordered" evidence="1">
    <location>
        <begin position="220"/>
        <end position="338"/>
    </location>
</feature>
<reference evidence="4 5" key="1">
    <citation type="submission" date="2025-04" db="UniProtKB">
        <authorList>
            <consortium name="RefSeq"/>
        </authorList>
    </citation>
    <scope>IDENTIFICATION</scope>
    <source>
        <tissue evidence="4 5">Entire body</tissue>
    </source>
</reference>
<evidence type="ECO:0000313" key="6">
    <source>
        <dbReference type="RefSeq" id="XP_025834033.1"/>
    </source>
</evidence>
<dbReference type="KEGG" id="apln:108743550"/>
<dbReference type="FunFam" id="2.60.120.260:FF:000025">
    <property type="entry name" value="DNA repair protein XRCC1 isoform X1"/>
    <property type="match status" value="1"/>
</dbReference>
<dbReference type="STRING" id="224129.A0A1W4XQE0"/>
<dbReference type="GeneID" id="108743550"/>
<evidence type="ECO:0000313" key="3">
    <source>
        <dbReference type="Proteomes" id="UP000192223"/>
    </source>
</evidence>
<evidence type="ECO:0000256" key="1">
    <source>
        <dbReference type="SAM" id="MobiDB-lite"/>
    </source>
</evidence>
<feature type="compositionally biased region" description="Polar residues" evidence="1">
    <location>
        <begin position="315"/>
        <end position="324"/>
    </location>
</feature>
<dbReference type="Proteomes" id="UP000192223">
    <property type="component" value="Unplaced"/>
</dbReference>
<dbReference type="InterPro" id="IPR002706">
    <property type="entry name" value="Xrcc1_N"/>
</dbReference>
<protein>
    <submittedName>
        <fullName evidence="4 5">DNA repair protein XRCC1</fullName>
    </submittedName>
</protein>
<keyword evidence="3" id="KW-1185">Reference proteome</keyword>
<dbReference type="SUPFAM" id="SSF49785">
    <property type="entry name" value="Galactose-binding domain-like"/>
    <property type="match status" value="1"/>
</dbReference>
<feature type="domain" description="BRCT" evidence="2">
    <location>
        <begin position="350"/>
        <end position="396"/>
    </location>
</feature>
<feature type="compositionally biased region" description="Polar residues" evidence="1">
    <location>
        <begin position="225"/>
        <end position="236"/>
    </location>
</feature>
<gene>
    <name evidence="4 5 6 7" type="primary">LOC108743550</name>
</gene>
<dbReference type="PROSITE" id="PS50172">
    <property type="entry name" value="BRCT"/>
    <property type="match status" value="1"/>
</dbReference>
<dbReference type="RefSeq" id="XP_025834033.1">
    <property type="nucleotide sequence ID" value="XM_025978248.1"/>
</dbReference>
<proteinExistence type="predicted"/>
<accession>A0A1W4XQE0</accession>
<evidence type="ECO:0000313" key="4">
    <source>
        <dbReference type="RefSeq" id="XP_018334620.1"/>
    </source>
</evidence>
<dbReference type="GO" id="GO:0005634">
    <property type="term" value="C:nucleus"/>
    <property type="evidence" value="ECO:0007669"/>
    <property type="project" value="InterPro"/>
</dbReference>
<dbReference type="SUPFAM" id="SSF52113">
    <property type="entry name" value="BRCT domain"/>
    <property type="match status" value="1"/>
</dbReference>
<dbReference type="InterPro" id="IPR008979">
    <property type="entry name" value="Galactose-bd-like_sf"/>
</dbReference>
<dbReference type="PANTHER" id="PTHR11370:SF5">
    <property type="entry name" value="DNA REPAIR PROTEIN XRCC1"/>
    <property type="match status" value="1"/>
</dbReference>
<dbReference type="RefSeq" id="XP_018334620.1">
    <property type="nucleotide sequence ID" value="XM_018479118.2"/>
</dbReference>
<dbReference type="RefSeq" id="XP_025834034.1">
    <property type="nucleotide sequence ID" value="XM_025978249.1"/>
</dbReference>
<dbReference type="InterPro" id="IPR001357">
    <property type="entry name" value="BRCT_dom"/>
</dbReference>
<name>A0A1W4XQE0_AGRPL</name>
<dbReference type="AlphaFoldDB" id="A0A1W4XQE0"/>
<dbReference type="PANTHER" id="PTHR11370">
    <property type="entry name" value="DNA-REPAIR PROTEIN XRCC1"/>
    <property type="match status" value="1"/>
</dbReference>
<dbReference type="RefSeq" id="XP_025834032.1">
    <property type="nucleotide sequence ID" value="XM_025978247.1"/>
</dbReference>
<dbReference type="OrthoDB" id="25840at2759"/>
<evidence type="ECO:0000313" key="5">
    <source>
        <dbReference type="RefSeq" id="XP_025834032.1"/>
    </source>
</evidence>
<dbReference type="Pfam" id="PF01834">
    <property type="entry name" value="XRCC1_N"/>
    <property type="match status" value="1"/>
</dbReference>
<dbReference type="GO" id="GO:0006284">
    <property type="term" value="P:base-excision repair"/>
    <property type="evidence" value="ECO:0007669"/>
    <property type="project" value="TreeGrafter"/>
</dbReference>
<dbReference type="GO" id="GO:0003684">
    <property type="term" value="F:damaged DNA binding"/>
    <property type="evidence" value="ECO:0007669"/>
    <property type="project" value="InterPro"/>
</dbReference>
<dbReference type="Gene3D" id="3.40.50.10190">
    <property type="entry name" value="BRCT domain"/>
    <property type="match status" value="1"/>
</dbReference>